<dbReference type="KEGG" id="ttf:THTE_0147"/>
<gene>
    <name evidence="1" type="ORF">THTE_0147</name>
</gene>
<protein>
    <submittedName>
        <fullName evidence="1">Uncharacterized protein</fullName>
    </submittedName>
</protein>
<accession>A0A286R9W8</accession>
<dbReference type="EMBL" id="CP018477">
    <property type="protein sequence ID" value="ASV72749.1"/>
    <property type="molecule type" value="Genomic_DNA"/>
</dbReference>
<evidence type="ECO:0000313" key="1">
    <source>
        <dbReference type="EMBL" id="ASV72749.1"/>
    </source>
</evidence>
<keyword evidence="2" id="KW-1185">Reference proteome</keyword>
<sequence>MTDGASGSSPVTSGDCAVARGGRVFQNHCLFSTAYVW</sequence>
<evidence type="ECO:0000313" key="2">
    <source>
        <dbReference type="Proteomes" id="UP000215086"/>
    </source>
</evidence>
<reference evidence="1 2" key="1">
    <citation type="journal article" name="Front. Microbiol.">
        <title>Sugar Metabolism of the First Thermophilic Planctomycete Thermogutta terrifontis: Comparative Genomic and Transcriptomic Approaches.</title>
        <authorList>
            <person name="Elcheninov A.G."/>
            <person name="Menzel P."/>
            <person name="Gudbergsdottir S.R."/>
            <person name="Slesarev A.I."/>
            <person name="Kadnikov V.V."/>
            <person name="Krogh A."/>
            <person name="Bonch-Osmolovskaya E.A."/>
            <person name="Peng X."/>
            <person name="Kublanov I.V."/>
        </authorList>
    </citation>
    <scope>NUCLEOTIDE SEQUENCE [LARGE SCALE GENOMIC DNA]</scope>
    <source>
        <strain evidence="1 2">R1</strain>
    </source>
</reference>
<organism evidence="1 2">
    <name type="scientific">Thermogutta terrifontis</name>
    <dbReference type="NCBI Taxonomy" id="1331910"/>
    <lineage>
        <taxon>Bacteria</taxon>
        <taxon>Pseudomonadati</taxon>
        <taxon>Planctomycetota</taxon>
        <taxon>Planctomycetia</taxon>
        <taxon>Pirellulales</taxon>
        <taxon>Thermoguttaceae</taxon>
        <taxon>Thermogutta</taxon>
    </lineage>
</organism>
<name>A0A286R9W8_9BACT</name>
<dbReference type="Proteomes" id="UP000215086">
    <property type="component" value="Chromosome"/>
</dbReference>
<dbReference type="AlphaFoldDB" id="A0A286R9W8"/>
<proteinExistence type="predicted"/>